<evidence type="ECO:0000313" key="2">
    <source>
        <dbReference type="Proteomes" id="UP001152622"/>
    </source>
</evidence>
<organism evidence="1 2">
    <name type="scientific">Synaphobranchus kaupii</name>
    <name type="common">Kaup's arrowtooth eel</name>
    <dbReference type="NCBI Taxonomy" id="118154"/>
    <lineage>
        <taxon>Eukaryota</taxon>
        <taxon>Metazoa</taxon>
        <taxon>Chordata</taxon>
        <taxon>Craniata</taxon>
        <taxon>Vertebrata</taxon>
        <taxon>Euteleostomi</taxon>
        <taxon>Actinopterygii</taxon>
        <taxon>Neopterygii</taxon>
        <taxon>Teleostei</taxon>
        <taxon>Anguilliformes</taxon>
        <taxon>Synaphobranchidae</taxon>
        <taxon>Synaphobranchus</taxon>
    </lineage>
</organism>
<dbReference type="PANTHER" id="PTHR15503:SF36">
    <property type="entry name" value="RETROTRANSPOSON GAG-LIKE PROTEIN 5"/>
    <property type="match status" value="1"/>
</dbReference>
<protein>
    <submittedName>
        <fullName evidence="1">Uncharacterized protein</fullName>
    </submittedName>
</protein>
<dbReference type="Gene3D" id="3.10.10.10">
    <property type="entry name" value="HIV Type 1 Reverse Transcriptase, subunit A, domain 1"/>
    <property type="match status" value="1"/>
</dbReference>
<dbReference type="OrthoDB" id="420169at2759"/>
<gene>
    <name evidence="1" type="ORF">SKAU_G00387090</name>
</gene>
<dbReference type="SUPFAM" id="SSF56672">
    <property type="entry name" value="DNA/RNA polymerases"/>
    <property type="match status" value="1"/>
</dbReference>
<name>A0A9Q1EAR6_SYNKA</name>
<dbReference type="InterPro" id="IPR032567">
    <property type="entry name" value="RTL1-rel"/>
</dbReference>
<sequence length="250" mass="27504">MLMDSGADGNFMDTELVSQLHLNSVPIQNPLEALAITCAPLVHITRHPSEREAMNKYIQESLAAGIIRPSSSPAGAGFFFVGKEDGGLRPCIDYRGINAITAEASEEPAERDTILPSHCWVVAALWDIEALVQSARWKAVATVQLQNTCAHVSSSLVRPLGHCADLEVPALYNLALTGNLPRAHSQFRSRALFDRPLVLRVRHSTFTLPILLSTLSVTFPTKAPYILRWSSKHSFVTMPLWARRKSNGLL</sequence>
<dbReference type="PANTHER" id="PTHR15503">
    <property type="entry name" value="LDOC1 RELATED"/>
    <property type="match status" value="1"/>
</dbReference>
<evidence type="ECO:0000313" key="1">
    <source>
        <dbReference type="EMBL" id="KAJ8335367.1"/>
    </source>
</evidence>
<dbReference type="InterPro" id="IPR043502">
    <property type="entry name" value="DNA/RNA_pol_sf"/>
</dbReference>
<dbReference type="EMBL" id="JAINUF010000020">
    <property type="protein sequence ID" value="KAJ8335367.1"/>
    <property type="molecule type" value="Genomic_DNA"/>
</dbReference>
<keyword evidence="2" id="KW-1185">Reference proteome</keyword>
<dbReference type="AlphaFoldDB" id="A0A9Q1EAR6"/>
<dbReference type="Proteomes" id="UP001152622">
    <property type="component" value="Chromosome 20"/>
</dbReference>
<proteinExistence type="predicted"/>
<accession>A0A9Q1EAR6</accession>
<reference evidence="1" key="1">
    <citation type="journal article" date="2023" name="Science">
        <title>Genome structures resolve the early diversification of teleost fishes.</title>
        <authorList>
            <person name="Parey E."/>
            <person name="Louis A."/>
            <person name="Montfort J."/>
            <person name="Bouchez O."/>
            <person name="Roques C."/>
            <person name="Iampietro C."/>
            <person name="Lluch J."/>
            <person name="Castinel A."/>
            <person name="Donnadieu C."/>
            <person name="Desvignes T."/>
            <person name="Floi Bucao C."/>
            <person name="Jouanno E."/>
            <person name="Wen M."/>
            <person name="Mejri S."/>
            <person name="Dirks R."/>
            <person name="Jansen H."/>
            <person name="Henkel C."/>
            <person name="Chen W.J."/>
            <person name="Zahm M."/>
            <person name="Cabau C."/>
            <person name="Klopp C."/>
            <person name="Thompson A.W."/>
            <person name="Robinson-Rechavi M."/>
            <person name="Braasch I."/>
            <person name="Lecointre G."/>
            <person name="Bobe J."/>
            <person name="Postlethwait J.H."/>
            <person name="Berthelot C."/>
            <person name="Roest Crollius H."/>
            <person name="Guiguen Y."/>
        </authorList>
    </citation>
    <scope>NUCLEOTIDE SEQUENCE</scope>
    <source>
        <strain evidence="1">WJC10195</strain>
    </source>
</reference>
<comment type="caution">
    <text evidence="1">The sequence shown here is derived from an EMBL/GenBank/DDBJ whole genome shotgun (WGS) entry which is preliminary data.</text>
</comment>